<evidence type="ECO:0000313" key="1">
    <source>
        <dbReference type="EMBL" id="MCC9073889.1"/>
    </source>
</evidence>
<dbReference type="RefSeq" id="WP_229990795.1">
    <property type="nucleotide sequence ID" value="NZ_JAJJMO010000001.1"/>
</dbReference>
<dbReference type="Proteomes" id="UP001430919">
    <property type="component" value="Unassembled WGS sequence"/>
</dbReference>
<evidence type="ECO:0008006" key="3">
    <source>
        <dbReference type="Google" id="ProtNLM"/>
    </source>
</evidence>
<comment type="caution">
    <text evidence="1">The sequence shown here is derived from an EMBL/GenBank/DDBJ whole genome shotgun (WGS) entry which is preliminary data.</text>
</comment>
<evidence type="ECO:0000313" key="2">
    <source>
        <dbReference type="Proteomes" id="UP001430919"/>
    </source>
</evidence>
<proteinExistence type="predicted"/>
<reference evidence="1" key="1">
    <citation type="submission" date="2021-11" db="EMBL/GenBank/DDBJ databases">
        <title>Description of novel Flavobacterium species.</title>
        <authorList>
            <person name="Saticioglu I.B."/>
            <person name="Ay H."/>
            <person name="Altun S."/>
            <person name="Duman M."/>
        </authorList>
    </citation>
    <scope>NUCLEOTIDE SEQUENCE</scope>
    <source>
        <strain evidence="1">F-65</strain>
    </source>
</reference>
<keyword evidence="2" id="KW-1185">Reference proteome</keyword>
<dbReference type="EMBL" id="JAJJMO010000001">
    <property type="protein sequence ID" value="MCC9073889.1"/>
    <property type="molecule type" value="Genomic_DNA"/>
</dbReference>
<accession>A0ABS8MYP0</accession>
<organism evidence="1 2">
    <name type="scientific">Flavobacterium pisciphilum</name>
    <dbReference type="NCBI Taxonomy" id="2893755"/>
    <lineage>
        <taxon>Bacteria</taxon>
        <taxon>Pseudomonadati</taxon>
        <taxon>Bacteroidota</taxon>
        <taxon>Flavobacteriia</taxon>
        <taxon>Flavobacteriales</taxon>
        <taxon>Flavobacteriaceae</taxon>
        <taxon>Flavobacterium</taxon>
    </lineage>
</organism>
<gene>
    <name evidence="1" type="ORF">LNQ49_20090</name>
</gene>
<protein>
    <recommendedName>
        <fullName evidence="3">YD repeat-containing protein</fullName>
    </recommendedName>
</protein>
<sequence length="98" mass="11394">MSSNILIHEWKYDLKDRPKLIVVEDDLVYDKHEPIENLITWVYQEGSFVPSAKIIEGAKYSIINDYIGRPIQVYSEVGQLVWETDYDIYGGLKDLKGD</sequence>
<name>A0ABS8MYP0_9FLAO</name>